<name>A0A564XYG0_HYMDI</name>
<feature type="transmembrane region" description="Helical" evidence="6">
    <location>
        <begin position="262"/>
        <end position="282"/>
    </location>
</feature>
<feature type="transmembrane region" description="Helical" evidence="6">
    <location>
        <begin position="325"/>
        <end position="347"/>
    </location>
</feature>
<dbReference type="PANTHER" id="PTHR43385:SF1">
    <property type="entry name" value="RIBOFLAVIN TRANSPORTER RIBJ"/>
    <property type="match status" value="1"/>
</dbReference>
<feature type="transmembrane region" description="Helical" evidence="6">
    <location>
        <begin position="416"/>
        <end position="439"/>
    </location>
</feature>
<feature type="transmembrane region" description="Helical" evidence="6">
    <location>
        <begin position="197"/>
        <end position="215"/>
    </location>
</feature>
<dbReference type="Gene3D" id="1.20.1250.20">
    <property type="entry name" value="MFS general substrate transporter like domains"/>
    <property type="match status" value="2"/>
</dbReference>
<feature type="transmembrane region" description="Helical" evidence="6">
    <location>
        <begin position="387"/>
        <end position="410"/>
    </location>
</feature>
<accession>A0A564XYG0</accession>
<reference evidence="7 8" key="1">
    <citation type="submission" date="2019-07" db="EMBL/GenBank/DDBJ databases">
        <authorList>
            <person name="Jastrzebski P J."/>
            <person name="Paukszto L."/>
            <person name="Jastrzebski P J."/>
        </authorList>
    </citation>
    <scope>NUCLEOTIDE SEQUENCE [LARGE SCALE GENOMIC DNA]</scope>
    <source>
        <strain evidence="7 8">WMS-il1</strain>
    </source>
</reference>
<protein>
    <recommendedName>
        <fullName evidence="9">Oxalate:formate antiporter</fullName>
    </recommendedName>
</protein>
<dbReference type="GO" id="GO:0022857">
    <property type="term" value="F:transmembrane transporter activity"/>
    <property type="evidence" value="ECO:0007669"/>
    <property type="project" value="InterPro"/>
</dbReference>
<evidence type="ECO:0000256" key="4">
    <source>
        <dbReference type="ARBA" id="ARBA00022989"/>
    </source>
</evidence>
<evidence type="ECO:0000256" key="5">
    <source>
        <dbReference type="ARBA" id="ARBA00023136"/>
    </source>
</evidence>
<feature type="transmembrane region" description="Helical" evidence="6">
    <location>
        <begin position="86"/>
        <end position="104"/>
    </location>
</feature>
<evidence type="ECO:0000256" key="6">
    <source>
        <dbReference type="SAM" id="Phobius"/>
    </source>
</evidence>
<dbReference type="InterPro" id="IPR036259">
    <property type="entry name" value="MFS_trans_sf"/>
</dbReference>
<dbReference type="Proteomes" id="UP000321570">
    <property type="component" value="Unassembled WGS sequence"/>
</dbReference>
<dbReference type="EMBL" id="CABIJS010000027">
    <property type="protein sequence ID" value="VUZ40061.1"/>
    <property type="molecule type" value="Genomic_DNA"/>
</dbReference>
<keyword evidence="5 6" id="KW-0472">Membrane</keyword>
<feature type="transmembrane region" description="Helical" evidence="6">
    <location>
        <begin position="353"/>
        <end position="375"/>
    </location>
</feature>
<keyword evidence="8" id="KW-1185">Reference proteome</keyword>
<dbReference type="InterPro" id="IPR011701">
    <property type="entry name" value="MFS"/>
</dbReference>
<dbReference type="PANTHER" id="PTHR43385">
    <property type="entry name" value="RIBOFLAVIN TRANSPORTER RIBJ"/>
    <property type="match status" value="1"/>
</dbReference>
<keyword evidence="2" id="KW-0813">Transport</keyword>
<dbReference type="AlphaFoldDB" id="A0A564XYG0"/>
<evidence type="ECO:0000256" key="3">
    <source>
        <dbReference type="ARBA" id="ARBA00022692"/>
    </source>
</evidence>
<feature type="transmembrane region" description="Helical" evidence="6">
    <location>
        <begin position="294"/>
        <end position="313"/>
    </location>
</feature>
<evidence type="ECO:0008006" key="9">
    <source>
        <dbReference type="Google" id="ProtNLM"/>
    </source>
</evidence>
<gene>
    <name evidence="7" type="ORF">WMSIL1_LOCUS1198</name>
</gene>
<organism evidence="7 8">
    <name type="scientific">Hymenolepis diminuta</name>
    <name type="common">Rat tapeworm</name>
    <dbReference type="NCBI Taxonomy" id="6216"/>
    <lineage>
        <taxon>Eukaryota</taxon>
        <taxon>Metazoa</taxon>
        <taxon>Spiralia</taxon>
        <taxon>Lophotrochozoa</taxon>
        <taxon>Platyhelminthes</taxon>
        <taxon>Cestoda</taxon>
        <taxon>Eucestoda</taxon>
        <taxon>Cyclophyllidea</taxon>
        <taxon>Hymenolepididae</taxon>
        <taxon>Hymenolepis</taxon>
    </lineage>
</organism>
<evidence type="ECO:0000313" key="7">
    <source>
        <dbReference type="EMBL" id="VUZ40061.1"/>
    </source>
</evidence>
<evidence type="ECO:0000256" key="1">
    <source>
        <dbReference type="ARBA" id="ARBA00004141"/>
    </source>
</evidence>
<proteinExistence type="predicted"/>
<dbReference type="SUPFAM" id="SSF103473">
    <property type="entry name" value="MFS general substrate transporter"/>
    <property type="match status" value="1"/>
</dbReference>
<dbReference type="InterPro" id="IPR052983">
    <property type="entry name" value="MFS_Riboflavin_Transporter"/>
</dbReference>
<keyword evidence="4 6" id="KW-1133">Transmembrane helix</keyword>
<evidence type="ECO:0000256" key="2">
    <source>
        <dbReference type="ARBA" id="ARBA00022448"/>
    </source>
</evidence>
<feature type="transmembrane region" description="Helical" evidence="6">
    <location>
        <begin position="54"/>
        <end position="74"/>
    </location>
</feature>
<feature type="transmembrane region" description="Helical" evidence="6">
    <location>
        <begin position="110"/>
        <end position="133"/>
    </location>
</feature>
<keyword evidence="3 6" id="KW-0812">Transmembrane</keyword>
<dbReference type="Pfam" id="PF07690">
    <property type="entry name" value="MFS_1"/>
    <property type="match status" value="1"/>
</dbReference>
<sequence>MACKMISRENLKGCFAILMACFGLAPLGQAATLANMMPYLASYLHSHTDAALDYSHSIWISCCLHAIQGISTPLTTTLLPKVGLRPLLFVAWLIHSLGILLTMVTLKVGFWAVICTYAIMTGWGIGSSYGLLLSAAASWFPNHRGLVVGICTCGFGAGAIILTPIQTLIINPNNTAVNNESQMFDDEDLLQRVPKCLLIVGGIMACLQLIGFIFVHPRPEEKKIETGDILMDDFNNNSTFLHDGLNDTDLPPGKVLKKVDIYLFWTIMCFSIIPLTLITATVKVVGQRSIPDDKYLSTVGTLGAAFNTLSRIAWGPVGDHFSYKVPLICLNCFYGIILITLPFIPSIATAGKYLFAVWVVCIYLCVAGNFVFIPFGISRAFGHKYFAANYAIVFSAFLPGSLICALIVYFVTLEHYLTEIFTACGVICIGSSITALFLYDTSAPKNCQAIHCHRRKDK</sequence>
<comment type="subcellular location">
    <subcellularLocation>
        <location evidence="1">Membrane</location>
        <topology evidence="1">Multi-pass membrane protein</topology>
    </subcellularLocation>
</comment>
<feature type="transmembrane region" description="Helical" evidence="6">
    <location>
        <begin position="145"/>
        <end position="165"/>
    </location>
</feature>
<evidence type="ECO:0000313" key="8">
    <source>
        <dbReference type="Proteomes" id="UP000321570"/>
    </source>
</evidence>
<dbReference type="GO" id="GO:0016020">
    <property type="term" value="C:membrane"/>
    <property type="evidence" value="ECO:0007669"/>
    <property type="project" value="UniProtKB-SubCell"/>
</dbReference>